<reference evidence="1 2" key="1">
    <citation type="submission" date="2016-10" db="EMBL/GenBank/DDBJ databases">
        <authorList>
            <person name="de Groot N.N."/>
        </authorList>
    </citation>
    <scope>NUCLEOTIDE SEQUENCE [LARGE SCALE GENOMIC DNA]</scope>
    <source>
        <strain evidence="1 2">Nm22</strain>
    </source>
</reference>
<evidence type="ECO:0000313" key="2">
    <source>
        <dbReference type="Proteomes" id="UP000199459"/>
    </source>
</evidence>
<dbReference type="EMBL" id="FOCP01000017">
    <property type="protein sequence ID" value="SEN40604.1"/>
    <property type="molecule type" value="Genomic_DNA"/>
</dbReference>
<name>A0A1H8GA22_9PROT</name>
<dbReference type="AlphaFoldDB" id="A0A1H8GA22"/>
<sequence>MGAQGCFCTRSVAPKLNPVVWTWKENMIFGDSTPDFERGFWQPSRQAIQEVIYA</sequence>
<gene>
    <name evidence="1" type="ORF">SAMN05216325_1172</name>
</gene>
<evidence type="ECO:0000313" key="1">
    <source>
        <dbReference type="EMBL" id="SEN40604.1"/>
    </source>
</evidence>
<accession>A0A1H8GA22</accession>
<organism evidence="1 2">
    <name type="scientific">Nitrosomonas marina</name>
    <dbReference type="NCBI Taxonomy" id="917"/>
    <lineage>
        <taxon>Bacteria</taxon>
        <taxon>Pseudomonadati</taxon>
        <taxon>Pseudomonadota</taxon>
        <taxon>Betaproteobacteria</taxon>
        <taxon>Nitrosomonadales</taxon>
        <taxon>Nitrosomonadaceae</taxon>
        <taxon>Nitrosomonas</taxon>
    </lineage>
</organism>
<protein>
    <submittedName>
        <fullName evidence="1">Uncharacterized protein</fullName>
    </submittedName>
</protein>
<proteinExistence type="predicted"/>
<dbReference type="Proteomes" id="UP000199459">
    <property type="component" value="Unassembled WGS sequence"/>
</dbReference>